<comment type="caution">
    <text evidence="2">The sequence shown here is derived from an EMBL/GenBank/DDBJ whole genome shotgun (WGS) entry which is preliminary data.</text>
</comment>
<dbReference type="EMBL" id="LHCI01000106">
    <property type="protein sequence ID" value="KOX88996.1"/>
    <property type="molecule type" value="Genomic_DNA"/>
</dbReference>
<dbReference type="SUPFAM" id="SSF160246">
    <property type="entry name" value="EspE N-terminal domain-like"/>
    <property type="match status" value="1"/>
</dbReference>
<evidence type="ECO:0000259" key="1">
    <source>
        <dbReference type="Pfam" id="PF14332"/>
    </source>
</evidence>
<dbReference type="InterPro" id="IPR037257">
    <property type="entry name" value="T2SS_E_N_sf"/>
</dbReference>
<evidence type="ECO:0000313" key="2">
    <source>
        <dbReference type="EMBL" id="KOX88996.1"/>
    </source>
</evidence>
<dbReference type="AlphaFoldDB" id="A0A0N0BL66"/>
<dbReference type="RefSeq" id="WP_053766933.1">
    <property type="nucleotide sequence ID" value="NZ_LHCI01000106.1"/>
</dbReference>
<reference evidence="2 3" key="1">
    <citation type="submission" date="2015-07" db="EMBL/GenBank/DDBJ databases">
        <authorList>
            <person name="Noorani M."/>
        </authorList>
    </citation>
    <scope>NUCLEOTIDE SEQUENCE [LARGE SCALE GENOMIC DNA]</scope>
    <source>
        <strain evidence="3">ATCC 25104 / DSM 625 / JCM 10724 / NBRC 103206 / NCIMB 11243 / YT-1</strain>
    </source>
</reference>
<dbReference type="InterPro" id="IPR025497">
    <property type="entry name" value="PatA-like_N"/>
</dbReference>
<proteinExistence type="predicted"/>
<protein>
    <recommendedName>
        <fullName evidence="1">PatA-like N-terminal domain-containing protein</fullName>
    </recommendedName>
</protein>
<dbReference type="Pfam" id="PF14332">
    <property type="entry name" value="DUF4388"/>
    <property type="match status" value="2"/>
</dbReference>
<dbReference type="Proteomes" id="UP000037685">
    <property type="component" value="Unassembled WGS sequence"/>
</dbReference>
<name>A0A0N0BL66_THEAQ</name>
<dbReference type="PATRIC" id="fig|271.14.peg.228"/>
<evidence type="ECO:0000313" key="3">
    <source>
        <dbReference type="Proteomes" id="UP000037685"/>
    </source>
</evidence>
<sequence>MIRASLAELDLGELLKALSVGRKSAVVSFQGRIYGRVHLYGGRILYARTEPGPHLGEYLVRLGHLTLEEVQTLVERQGRESPGTPLGALALELGLIGEEELLEALKAQVLEALATLLGEKEGEVLAEPLDEGSQVALPQTLDTDWTLMEAARLLDEWRRGQVDPDEVLHLAEDPTRHPLSPEAWAVLELLDGVRRARSVALLSGLPEEGVYHLLHELKSRGLVRPSTLLAEDPLVVVLAESGVVRRLLLYLLEAHRFRVLLAKDQEGLLRLLKERPKGVILQGERALEAARRVRATLEGRLASIYLVSDTPPGLLARPLRLLHLPKPLRAQEVLKALEPLRQGAR</sequence>
<gene>
    <name evidence="2" type="ORF">BVI061214_00139</name>
</gene>
<feature type="domain" description="PatA-like N-terminal" evidence="1">
    <location>
        <begin position="82"/>
        <end position="158"/>
    </location>
</feature>
<feature type="domain" description="PatA-like N-terminal" evidence="1">
    <location>
        <begin position="5"/>
        <end position="80"/>
    </location>
</feature>
<organism evidence="2 3">
    <name type="scientific">Thermus aquaticus</name>
    <dbReference type="NCBI Taxonomy" id="271"/>
    <lineage>
        <taxon>Bacteria</taxon>
        <taxon>Thermotogati</taxon>
        <taxon>Deinococcota</taxon>
        <taxon>Deinococci</taxon>
        <taxon>Thermales</taxon>
        <taxon>Thermaceae</taxon>
        <taxon>Thermus</taxon>
    </lineage>
</organism>
<accession>A0A0N0BL66</accession>